<gene>
    <name evidence="2" type="ORF">ENL70_07815</name>
</gene>
<accession>A0A7C5PRY1</accession>
<evidence type="ECO:0008006" key="3">
    <source>
        <dbReference type="Google" id="ProtNLM"/>
    </source>
</evidence>
<feature type="chain" id="PRO_5028078630" description="DUF4412 domain-containing protein" evidence="1">
    <location>
        <begin position="23"/>
        <end position="225"/>
    </location>
</feature>
<reference evidence="2" key="1">
    <citation type="journal article" date="2020" name="mSystems">
        <title>Genome- and Community-Level Interaction Insights into Carbon Utilization and Element Cycling Functions of Hydrothermarchaeota in Hydrothermal Sediment.</title>
        <authorList>
            <person name="Zhou Z."/>
            <person name="Liu Y."/>
            <person name="Xu W."/>
            <person name="Pan J."/>
            <person name="Luo Z.H."/>
            <person name="Li M."/>
        </authorList>
    </citation>
    <scope>NUCLEOTIDE SEQUENCE [LARGE SCALE GENOMIC DNA]</scope>
    <source>
        <strain evidence="2">SpSt-1019</strain>
    </source>
</reference>
<evidence type="ECO:0000313" key="2">
    <source>
        <dbReference type="EMBL" id="HHI66432.1"/>
    </source>
</evidence>
<sequence>MRFLIIVFLMFSLLIPTNFAFAEKSSTTEENPKTEKNAPDVFSKLEDVPDMTFKINFDSFKYKKAKSANIYLKPGKILISFNGPLFLGQQTQILALSKDRSVYFMLPVLQRAIRFEADKFPKYTKELNEFFILPTYGEQVMKDNSFTKIGEEEVEGETCYEMQKKIEGKELTVWVGKWTHYVRKADLTSSKGTTHITITDLVWGFPVSDDYFKIPANMIVYDWKK</sequence>
<dbReference type="Gene3D" id="2.50.20.10">
    <property type="entry name" value="Lipoprotein localisation LolA/LolB/LppX"/>
    <property type="match status" value="1"/>
</dbReference>
<dbReference type="EMBL" id="DRUY01000261">
    <property type="protein sequence ID" value="HHI66432.1"/>
    <property type="molecule type" value="Genomic_DNA"/>
</dbReference>
<keyword evidence="1" id="KW-0732">Signal</keyword>
<feature type="signal peptide" evidence="1">
    <location>
        <begin position="1"/>
        <end position="22"/>
    </location>
</feature>
<organism evidence="2">
    <name type="scientific">Thermodesulfobium narugense</name>
    <dbReference type="NCBI Taxonomy" id="184064"/>
    <lineage>
        <taxon>Bacteria</taxon>
        <taxon>Pseudomonadati</taxon>
        <taxon>Thermodesulfobiota</taxon>
        <taxon>Thermodesulfobiia</taxon>
        <taxon>Thermodesulfobiales</taxon>
        <taxon>Thermodesulfobiaceae</taxon>
        <taxon>Thermodesulfobium</taxon>
    </lineage>
</organism>
<protein>
    <recommendedName>
        <fullName evidence="3">DUF4412 domain-containing protein</fullName>
    </recommendedName>
</protein>
<proteinExistence type="predicted"/>
<name>A0A7C5PRY1_9BACT</name>
<dbReference type="AlphaFoldDB" id="A0A7C5PRY1"/>
<comment type="caution">
    <text evidence="2">The sequence shown here is derived from an EMBL/GenBank/DDBJ whole genome shotgun (WGS) entry which is preliminary data.</text>
</comment>
<evidence type="ECO:0000256" key="1">
    <source>
        <dbReference type="SAM" id="SignalP"/>
    </source>
</evidence>